<evidence type="ECO:0000256" key="1">
    <source>
        <dbReference type="ARBA" id="ARBA00007074"/>
    </source>
</evidence>
<dbReference type="SUPFAM" id="SSF54001">
    <property type="entry name" value="Cysteine proteinases"/>
    <property type="match status" value="1"/>
</dbReference>
<sequence>MIAEAGLGKLIATGGGLVCSVVVIAGLGGGAKYALTAADATKLRSAICAYAASPDAARQVPAARFGLSSEQMANVRKIVNVAAELGLPRRAAEIALATVLQESSLTNLTSGGSSYGLFQQQPSQGWGTKQQVTDPSHAARSFYTRLVEIPGWEHMPLTKAAAIVQRPREDLRNAYAKHEPLAKALVARLWKSTAPRRATVNTVGTDDMRVSIQAAAGLGVPRDAVVASLATDLISQNPGEQSDPDGITKRADDIVTTVAGQLCEELKPKDPADEIPTGGNPQIEIPSGRGAITVKAVLGTLGASYSFSGIPAGGAEFILRACTAQAANTEQSGTATGVVQGSAGRIPPRCRVVANVVGFALAQTGKPYRWGATGPNSFDCSGLVMKAYAAAGVRIPRTTFEQWPFGVRVPAGQEQPGDLVFFNSGPGSSSGRPGHVGIVVGDGKMVEARCTRCGPITVASYRNGRPVIGFTRPSARLTR</sequence>
<accession>A0ABV6TZU5</accession>
<evidence type="ECO:0000259" key="5">
    <source>
        <dbReference type="PROSITE" id="PS51935"/>
    </source>
</evidence>
<keyword evidence="7" id="KW-1185">Reference proteome</keyword>
<dbReference type="InterPro" id="IPR038765">
    <property type="entry name" value="Papain-like_cys_pep_sf"/>
</dbReference>
<evidence type="ECO:0000256" key="2">
    <source>
        <dbReference type="ARBA" id="ARBA00022670"/>
    </source>
</evidence>
<feature type="domain" description="NlpC/P60" evidence="5">
    <location>
        <begin position="350"/>
        <end position="479"/>
    </location>
</feature>
<comment type="caution">
    <text evidence="6">The sequence shown here is derived from an EMBL/GenBank/DDBJ whole genome shotgun (WGS) entry which is preliminary data.</text>
</comment>
<reference evidence="6 7" key="1">
    <citation type="submission" date="2024-09" db="EMBL/GenBank/DDBJ databases">
        <authorList>
            <person name="Sun Q."/>
            <person name="Mori K."/>
        </authorList>
    </citation>
    <scope>NUCLEOTIDE SEQUENCE [LARGE SCALE GENOMIC DNA]</scope>
    <source>
        <strain evidence="6 7">TBRC 1851</strain>
    </source>
</reference>
<protein>
    <submittedName>
        <fullName evidence="6">C40 family peptidase</fullName>
    </submittedName>
</protein>
<evidence type="ECO:0000313" key="7">
    <source>
        <dbReference type="Proteomes" id="UP001589870"/>
    </source>
</evidence>
<proteinExistence type="inferred from homology"/>
<dbReference type="PANTHER" id="PTHR47359">
    <property type="entry name" value="PEPTIDOGLYCAN DL-ENDOPEPTIDASE CWLO"/>
    <property type="match status" value="1"/>
</dbReference>
<dbReference type="EMBL" id="JBHMQT010000006">
    <property type="protein sequence ID" value="MFC0861706.1"/>
    <property type="molecule type" value="Genomic_DNA"/>
</dbReference>
<gene>
    <name evidence="6" type="ORF">ACFHYQ_05275</name>
</gene>
<keyword evidence="4" id="KW-0788">Thiol protease</keyword>
<name>A0ABV6TZU5_9ACTN</name>
<comment type="similarity">
    <text evidence="1">Belongs to the peptidase C40 family.</text>
</comment>
<dbReference type="InterPro" id="IPR051794">
    <property type="entry name" value="PG_Endopeptidase_C40"/>
</dbReference>
<keyword evidence="3" id="KW-0378">Hydrolase</keyword>
<keyword evidence="2" id="KW-0645">Protease</keyword>
<dbReference type="InterPro" id="IPR000064">
    <property type="entry name" value="NLP_P60_dom"/>
</dbReference>
<evidence type="ECO:0000313" key="6">
    <source>
        <dbReference type="EMBL" id="MFC0861706.1"/>
    </source>
</evidence>
<dbReference type="Proteomes" id="UP001589870">
    <property type="component" value="Unassembled WGS sequence"/>
</dbReference>
<evidence type="ECO:0000256" key="4">
    <source>
        <dbReference type="ARBA" id="ARBA00022807"/>
    </source>
</evidence>
<dbReference type="PROSITE" id="PS51935">
    <property type="entry name" value="NLPC_P60"/>
    <property type="match status" value="1"/>
</dbReference>
<organism evidence="6 7">
    <name type="scientific">Sphaerimonospora cavernae</name>
    <dbReference type="NCBI Taxonomy" id="1740611"/>
    <lineage>
        <taxon>Bacteria</taxon>
        <taxon>Bacillati</taxon>
        <taxon>Actinomycetota</taxon>
        <taxon>Actinomycetes</taxon>
        <taxon>Streptosporangiales</taxon>
        <taxon>Streptosporangiaceae</taxon>
        <taxon>Sphaerimonospora</taxon>
    </lineage>
</organism>
<dbReference type="PANTHER" id="PTHR47359:SF3">
    <property type="entry name" value="NLP_P60 DOMAIN-CONTAINING PROTEIN-RELATED"/>
    <property type="match status" value="1"/>
</dbReference>
<evidence type="ECO:0000256" key="3">
    <source>
        <dbReference type="ARBA" id="ARBA00022801"/>
    </source>
</evidence>
<dbReference type="RefSeq" id="WP_394299933.1">
    <property type="nucleotide sequence ID" value="NZ_JBHMQT010000006.1"/>
</dbReference>
<dbReference type="Gene3D" id="3.90.1720.10">
    <property type="entry name" value="endopeptidase domain like (from Nostoc punctiforme)"/>
    <property type="match status" value="1"/>
</dbReference>
<dbReference type="Pfam" id="PF00877">
    <property type="entry name" value="NLPC_P60"/>
    <property type="match status" value="1"/>
</dbReference>